<sequence>MKKMVFSLPAIGQVEERELHISPGELICDEIGKCNHKRMGELLYNKTTLLFHQKPLPSLSKSPLLKLVLRLRLLLRFDQNLIFRQASHGVSSCLFSVYVIPVDDLRRRKPEVSSKYGILALSLFKGALILS</sequence>
<dbReference type="EMBL" id="JAGKQM010000009">
    <property type="protein sequence ID" value="KAH0911686.1"/>
    <property type="molecule type" value="Genomic_DNA"/>
</dbReference>
<evidence type="ECO:0000313" key="2">
    <source>
        <dbReference type="Proteomes" id="UP000824890"/>
    </source>
</evidence>
<keyword evidence="2" id="KW-1185">Reference proteome</keyword>
<proteinExistence type="predicted"/>
<organism evidence="1 2">
    <name type="scientific">Brassica napus</name>
    <name type="common">Rape</name>
    <dbReference type="NCBI Taxonomy" id="3708"/>
    <lineage>
        <taxon>Eukaryota</taxon>
        <taxon>Viridiplantae</taxon>
        <taxon>Streptophyta</taxon>
        <taxon>Embryophyta</taxon>
        <taxon>Tracheophyta</taxon>
        <taxon>Spermatophyta</taxon>
        <taxon>Magnoliopsida</taxon>
        <taxon>eudicotyledons</taxon>
        <taxon>Gunneridae</taxon>
        <taxon>Pentapetalae</taxon>
        <taxon>rosids</taxon>
        <taxon>malvids</taxon>
        <taxon>Brassicales</taxon>
        <taxon>Brassicaceae</taxon>
        <taxon>Brassiceae</taxon>
        <taxon>Brassica</taxon>
    </lineage>
</organism>
<accession>A0ABQ8C3N9</accession>
<name>A0ABQ8C3N9_BRANA</name>
<evidence type="ECO:0000313" key="1">
    <source>
        <dbReference type="EMBL" id="KAH0911686.1"/>
    </source>
</evidence>
<dbReference type="Proteomes" id="UP000824890">
    <property type="component" value="Unassembled WGS sequence"/>
</dbReference>
<protein>
    <submittedName>
        <fullName evidence="1">Uncharacterized protein</fullName>
    </submittedName>
</protein>
<gene>
    <name evidence="1" type="ORF">HID58_035007</name>
</gene>
<reference evidence="1 2" key="1">
    <citation type="submission" date="2021-05" db="EMBL/GenBank/DDBJ databases">
        <title>Genome Assembly of Synthetic Allotetraploid Brassica napus Reveals Homoeologous Exchanges between Subgenomes.</title>
        <authorList>
            <person name="Davis J.T."/>
        </authorList>
    </citation>
    <scope>NUCLEOTIDE SEQUENCE [LARGE SCALE GENOMIC DNA]</scope>
    <source>
        <strain evidence="2">cv. Da-Ae</strain>
        <tissue evidence="1">Seedling</tissue>
    </source>
</reference>
<comment type="caution">
    <text evidence="1">The sequence shown here is derived from an EMBL/GenBank/DDBJ whole genome shotgun (WGS) entry which is preliminary data.</text>
</comment>